<evidence type="ECO:0000313" key="1">
    <source>
        <dbReference type="EMBL" id="QHI36982.1"/>
    </source>
</evidence>
<sequence length="67" mass="7337">MKKRKKLNLGKIKIVNFNAVYKLIGGQESNNKSCGGDDCDPEVTQTNTDTREIDGCKSISVCNPSCE</sequence>
<organism evidence="1 2">
    <name type="scientific">Kordia antarctica</name>
    <dbReference type="NCBI Taxonomy" id="1218801"/>
    <lineage>
        <taxon>Bacteria</taxon>
        <taxon>Pseudomonadati</taxon>
        <taxon>Bacteroidota</taxon>
        <taxon>Flavobacteriia</taxon>
        <taxon>Flavobacteriales</taxon>
        <taxon>Flavobacteriaceae</taxon>
        <taxon>Kordia</taxon>
    </lineage>
</organism>
<dbReference type="KEGG" id="kan:IMCC3317_23530"/>
<protein>
    <submittedName>
        <fullName evidence="1">Uncharacterized protein</fullName>
    </submittedName>
</protein>
<reference evidence="1 2" key="1">
    <citation type="journal article" date="2013" name="Int. J. Syst. Evol. Microbiol.">
        <title>Kordia antarctica sp. nov., isolated from Antarctic seawater.</title>
        <authorList>
            <person name="Baek K."/>
            <person name="Choi A."/>
            <person name="Kang I."/>
            <person name="Lee K."/>
            <person name="Cho J.C."/>
        </authorList>
    </citation>
    <scope>NUCLEOTIDE SEQUENCE [LARGE SCALE GENOMIC DNA]</scope>
    <source>
        <strain evidence="1 2">IMCC3317</strain>
    </source>
</reference>
<dbReference type="RefSeq" id="WP_160129643.1">
    <property type="nucleotide sequence ID" value="NZ_CP019288.1"/>
</dbReference>
<dbReference type="EMBL" id="CP019288">
    <property type="protein sequence ID" value="QHI36982.1"/>
    <property type="molecule type" value="Genomic_DNA"/>
</dbReference>
<dbReference type="AlphaFoldDB" id="A0A7L4ZK19"/>
<dbReference type="Proteomes" id="UP000464657">
    <property type="component" value="Chromosome"/>
</dbReference>
<gene>
    <name evidence="1" type="ORF">IMCC3317_23530</name>
</gene>
<proteinExistence type="predicted"/>
<name>A0A7L4ZK19_9FLAO</name>
<keyword evidence="2" id="KW-1185">Reference proteome</keyword>
<accession>A0A7L4ZK19</accession>
<evidence type="ECO:0000313" key="2">
    <source>
        <dbReference type="Proteomes" id="UP000464657"/>
    </source>
</evidence>